<gene>
    <name evidence="1" type="ORF">V5799_021144</name>
</gene>
<reference evidence="1 2" key="1">
    <citation type="journal article" date="2023" name="Arcadia Sci">
        <title>De novo assembly of a long-read Amblyomma americanum tick genome.</title>
        <authorList>
            <person name="Chou S."/>
            <person name="Poskanzer K.E."/>
            <person name="Rollins M."/>
            <person name="Thuy-Boun P.S."/>
        </authorList>
    </citation>
    <scope>NUCLEOTIDE SEQUENCE [LARGE SCALE GENOMIC DNA]</scope>
    <source>
        <strain evidence="1">F_SG_1</strain>
        <tissue evidence="1">Salivary glands</tissue>
    </source>
</reference>
<accession>A0AAQ4FPD6</accession>
<keyword evidence="2" id="KW-1185">Reference proteome</keyword>
<protein>
    <submittedName>
        <fullName evidence="1">Uncharacterized protein</fullName>
    </submittedName>
</protein>
<dbReference type="AlphaFoldDB" id="A0AAQ4FPD6"/>
<sequence>MEEKKAGNLTSGFVTGSEDCEKKTRKYRGWALFSNFLCSADRFGEFVLGTYTATVPLGVTRLRKRKGLPFPLVKPQAKQKKRFLLQDFWADWKLRPGSNLLKELKPYHLRIWVKSGR</sequence>
<dbReference type="EMBL" id="JARKHS020000177">
    <property type="protein sequence ID" value="KAK8789080.1"/>
    <property type="molecule type" value="Genomic_DNA"/>
</dbReference>
<comment type="caution">
    <text evidence="1">The sequence shown here is derived from an EMBL/GenBank/DDBJ whole genome shotgun (WGS) entry which is preliminary data.</text>
</comment>
<evidence type="ECO:0000313" key="2">
    <source>
        <dbReference type="Proteomes" id="UP001321473"/>
    </source>
</evidence>
<name>A0AAQ4FPD6_AMBAM</name>
<proteinExistence type="predicted"/>
<evidence type="ECO:0000313" key="1">
    <source>
        <dbReference type="EMBL" id="KAK8789080.1"/>
    </source>
</evidence>
<dbReference type="Proteomes" id="UP001321473">
    <property type="component" value="Unassembled WGS sequence"/>
</dbReference>
<organism evidence="1 2">
    <name type="scientific">Amblyomma americanum</name>
    <name type="common">Lone star tick</name>
    <dbReference type="NCBI Taxonomy" id="6943"/>
    <lineage>
        <taxon>Eukaryota</taxon>
        <taxon>Metazoa</taxon>
        <taxon>Ecdysozoa</taxon>
        <taxon>Arthropoda</taxon>
        <taxon>Chelicerata</taxon>
        <taxon>Arachnida</taxon>
        <taxon>Acari</taxon>
        <taxon>Parasitiformes</taxon>
        <taxon>Ixodida</taxon>
        <taxon>Ixodoidea</taxon>
        <taxon>Ixodidae</taxon>
        <taxon>Amblyomminae</taxon>
        <taxon>Amblyomma</taxon>
    </lineage>
</organism>